<proteinExistence type="predicted"/>
<protein>
    <recommendedName>
        <fullName evidence="3">Reverse transcriptase domain-containing protein</fullName>
    </recommendedName>
</protein>
<dbReference type="PANTHER" id="PTHR34605:SF5">
    <property type="entry name" value="INTEGRASE_RECOMBINASE XERD HOMOLOG"/>
    <property type="match status" value="1"/>
</dbReference>
<dbReference type="SUPFAM" id="SSF56349">
    <property type="entry name" value="DNA breaking-rejoining enzymes"/>
    <property type="match status" value="1"/>
</dbReference>
<dbReference type="AlphaFoldDB" id="A0A8W8LWK4"/>
<evidence type="ECO:0008006" key="3">
    <source>
        <dbReference type="Google" id="ProtNLM"/>
    </source>
</evidence>
<dbReference type="EnsemblMetazoa" id="G29928.1">
    <property type="protein sequence ID" value="G29928.1:cds"/>
    <property type="gene ID" value="G29928"/>
</dbReference>
<dbReference type="PANTHER" id="PTHR34605">
    <property type="entry name" value="PHAGE_INTEGRASE DOMAIN-CONTAINING PROTEIN"/>
    <property type="match status" value="1"/>
</dbReference>
<organism evidence="1 2">
    <name type="scientific">Magallana gigas</name>
    <name type="common">Pacific oyster</name>
    <name type="synonym">Crassostrea gigas</name>
    <dbReference type="NCBI Taxonomy" id="29159"/>
    <lineage>
        <taxon>Eukaryota</taxon>
        <taxon>Metazoa</taxon>
        <taxon>Spiralia</taxon>
        <taxon>Lophotrochozoa</taxon>
        <taxon>Mollusca</taxon>
        <taxon>Bivalvia</taxon>
        <taxon>Autobranchia</taxon>
        <taxon>Pteriomorphia</taxon>
        <taxon>Ostreida</taxon>
        <taxon>Ostreoidea</taxon>
        <taxon>Ostreidae</taxon>
        <taxon>Magallana</taxon>
    </lineage>
</organism>
<dbReference type="Proteomes" id="UP000005408">
    <property type="component" value="Unassembled WGS sequence"/>
</dbReference>
<reference evidence="1" key="1">
    <citation type="submission" date="2022-08" db="UniProtKB">
        <authorList>
            <consortium name="EnsemblMetazoa"/>
        </authorList>
    </citation>
    <scope>IDENTIFICATION</scope>
    <source>
        <strain evidence="1">05x7-T-G4-1.051#20</strain>
    </source>
</reference>
<dbReference type="InterPro" id="IPR043128">
    <property type="entry name" value="Rev_trsase/Diguanyl_cyclase"/>
</dbReference>
<dbReference type="InterPro" id="IPR011010">
    <property type="entry name" value="DNA_brk_join_enz"/>
</dbReference>
<dbReference type="InterPro" id="IPR052925">
    <property type="entry name" value="Phage_Integrase-like_Recomb"/>
</dbReference>
<keyword evidence="2" id="KW-1185">Reference proteome</keyword>
<accession>A0A8W8LWK4</accession>
<dbReference type="SUPFAM" id="SSF56672">
    <property type="entry name" value="DNA/RNA polymerases"/>
    <property type="match status" value="1"/>
</dbReference>
<evidence type="ECO:0000313" key="2">
    <source>
        <dbReference type="Proteomes" id="UP000005408"/>
    </source>
</evidence>
<dbReference type="InterPro" id="IPR043502">
    <property type="entry name" value="DNA/RNA_pol_sf"/>
</dbReference>
<dbReference type="GO" id="GO:0003677">
    <property type="term" value="F:DNA binding"/>
    <property type="evidence" value="ECO:0007669"/>
    <property type="project" value="InterPro"/>
</dbReference>
<name>A0A8W8LWK4_MAGGI</name>
<dbReference type="Gene3D" id="3.10.10.10">
    <property type="entry name" value="HIV Type 1 Reverse Transcriptase, subunit A, domain 1"/>
    <property type="match status" value="1"/>
</dbReference>
<sequence length="322" mass="35727">MGLKYKAWEDELKYDPDKMFLLSGIKYGFDIIDSDADPSQASCNNHPSAQPNSPLYAKATAQINIEIQNGNYIQTHEPPVIISPLGVIPKPDGSVRLIHDCSRPQGLSVNDNVSNKDKHKYNSVDSASKLVHKGYYMAKVDLKSAYRSVPISTKSQLVTVPSWGHFDPNKHLCLSNIKFGADGVTVHWSKTIQYSQRSLEIPLPLIPNSPFCPSTALMLLFKSTPCSIQSVPAFIFRQQSSTKLMTYDIFVSRLSYNPSRYSAAHSFRRGGASFALQCGLPPDLIQTQGDWCSDVYKTYLDPSLSFRQQVATTLGQSIGKVL</sequence>
<dbReference type="Gene3D" id="3.30.70.270">
    <property type="match status" value="1"/>
</dbReference>
<evidence type="ECO:0000313" key="1">
    <source>
        <dbReference type="EnsemblMetazoa" id="G29928.1:cds"/>
    </source>
</evidence>